<dbReference type="GO" id="GO:0005737">
    <property type="term" value="C:cytoplasm"/>
    <property type="evidence" value="ECO:0007669"/>
    <property type="project" value="TreeGrafter"/>
</dbReference>
<dbReference type="PANTHER" id="PTHR21439:SF0">
    <property type="entry name" value="PROTEIN OSCP1"/>
    <property type="match status" value="1"/>
</dbReference>
<name>A0A673IA06_9TELE</name>
<dbReference type="InterPro" id="IPR019332">
    <property type="entry name" value="OSCP1"/>
</dbReference>
<dbReference type="AlphaFoldDB" id="A0A673IA06"/>
<dbReference type="PANTHER" id="PTHR21439">
    <property type="entry name" value="OXIDORED-NITRO DOMAIN-CONTAINING PROTEIN"/>
    <property type="match status" value="1"/>
</dbReference>
<sequence>MSTRTLPLLFINLGGEMLYILDQRLRAQNIPADKAKKVMNDIITTMFNKKFLEELFKPQELYSKKALRTVFDRLAHASIMRLNQASMDKLYDLMTMAFKYQVLLCPRPKDILLVSFNHMDAIRDFVKDTPSILSQVDETNKQLIEVAGSLCKGSTSQNYTFSGYFQLLNIKKKFHFVSIFLKDKVQNSNGRFVLPTSGPVPYGTHIPGLIRMFSCSGEEVRRMQFRDGGNYSAALREGAFEMYGDRVIKLGTNMYSVSRPVETHMSGTSKNSSQHTKVNTTPNPLAKEELNLLARLMGGLEVQKSTNTDSGFRVNLFATDEEEEEALISRPDELSYEVINIQATKDKQTNAELAKIMGEFGETGEPVPSSSSKGDDLLAMMDGLCL</sequence>
<gene>
    <name evidence="2" type="primary">LOC107755648</name>
</gene>
<protein>
    <submittedName>
        <fullName evidence="2">Protein OSCP1-like</fullName>
    </submittedName>
</protein>
<dbReference type="Proteomes" id="UP000472270">
    <property type="component" value="Unassembled WGS sequence"/>
</dbReference>
<evidence type="ECO:0000313" key="2">
    <source>
        <dbReference type="Ensembl" id="ENSSRHP00000034530.1"/>
    </source>
</evidence>
<dbReference type="Ensembl" id="ENSSRHT00000035536.1">
    <property type="protein sequence ID" value="ENSSRHP00000034530.1"/>
    <property type="gene ID" value="ENSSRHG00000017682.1"/>
</dbReference>
<keyword evidence="3" id="KW-1185">Reference proteome</keyword>
<proteinExistence type="predicted"/>
<reference evidence="2" key="2">
    <citation type="submission" date="2025-09" db="UniProtKB">
        <authorList>
            <consortium name="Ensembl"/>
        </authorList>
    </citation>
    <scope>IDENTIFICATION</scope>
</reference>
<feature type="region of interest" description="Disordered" evidence="1">
    <location>
        <begin position="263"/>
        <end position="282"/>
    </location>
</feature>
<reference evidence="2" key="1">
    <citation type="submission" date="2025-08" db="UniProtKB">
        <authorList>
            <consortium name="Ensembl"/>
        </authorList>
    </citation>
    <scope>IDENTIFICATION</scope>
</reference>
<organism evidence="2 3">
    <name type="scientific">Sinocyclocheilus rhinocerous</name>
    <dbReference type="NCBI Taxonomy" id="307959"/>
    <lineage>
        <taxon>Eukaryota</taxon>
        <taxon>Metazoa</taxon>
        <taxon>Chordata</taxon>
        <taxon>Craniata</taxon>
        <taxon>Vertebrata</taxon>
        <taxon>Euteleostomi</taxon>
        <taxon>Actinopterygii</taxon>
        <taxon>Neopterygii</taxon>
        <taxon>Teleostei</taxon>
        <taxon>Ostariophysi</taxon>
        <taxon>Cypriniformes</taxon>
        <taxon>Cyprinidae</taxon>
        <taxon>Cyprininae</taxon>
        <taxon>Sinocyclocheilus</taxon>
    </lineage>
</organism>
<evidence type="ECO:0000313" key="3">
    <source>
        <dbReference type="Proteomes" id="UP000472270"/>
    </source>
</evidence>
<dbReference type="Pfam" id="PF10188">
    <property type="entry name" value="Oscp1"/>
    <property type="match status" value="1"/>
</dbReference>
<dbReference type="GO" id="GO:0005886">
    <property type="term" value="C:plasma membrane"/>
    <property type="evidence" value="ECO:0007669"/>
    <property type="project" value="TreeGrafter"/>
</dbReference>
<evidence type="ECO:0000256" key="1">
    <source>
        <dbReference type="SAM" id="MobiDB-lite"/>
    </source>
</evidence>
<feature type="compositionally biased region" description="Polar residues" evidence="1">
    <location>
        <begin position="265"/>
        <end position="282"/>
    </location>
</feature>
<accession>A0A673IA06</accession>